<evidence type="ECO:0000256" key="8">
    <source>
        <dbReference type="ARBA" id="ARBA00022989"/>
    </source>
</evidence>
<gene>
    <name evidence="14 16" type="primary">atpE</name>
    <name evidence="16" type="ORF">KC909_04615</name>
</gene>
<feature type="transmembrane region" description="Helical" evidence="14">
    <location>
        <begin position="49"/>
        <end position="72"/>
    </location>
</feature>
<feature type="site" description="Reversibly protonated during proton transport" evidence="14">
    <location>
        <position position="58"/>
    </location>
</feature>
<dbReference type="NCBIfam" id="TIGR01260">
    <property type="entry name" value="ATP_synt_c"/>
    <property type="match status" value="1"/>
</dbReference>
<reference evidence="16" key="1">
    <citation type="submission" date="2020-04" db="EMBL/GenBank/DDBJ databases">
        <authorList>
            <person name="Zhang T."/>
        </authorList>
    </citation>
    <scope>NUCLEOTIDE SEQUENCE</scope>
    <source>
        <strain evidence="16">HKST-UBA14</strain>
    </source>
</reference>
<dbReference type="Gene3D" id="1.20.20.10">
    <property type="entry name" value="F1F0 ATP synthase subunit C"/>
    <property type="match status" value="1"/>
</dbReference>
<dbReference type="HAMAP" id="MF_01396">
    <property type="entry name" value="ATP_synth_c_bact"/>
    <property type="match status" value="1"/>
</dbReference>
<evidence type="ECO:0000256" key="3">
    <source>
        <dbReference type="ARBA" id="ARBA00022448"/>
    </source>
</evidence>
<evidence type="ECO:0000256" key="1">
    <source>
        <dbReference type="ARBA" id="ARBA00004141"/>
    </source>
</evidence>
<dbReference type="GO" id="GO:0033177">
    <property type="term" value="C:proton-transporting two-sector ATPase complex, proton-transporting domain"/>
    <property type="evidence" value="ECO:0007669"/>
    <property type="project" value="InterPro"/>
</dbReference>
<comment type="subcellular location">
    <subcellularLocation>
        <location evidence="14">Cell membrane</location>
        <topology evidence="14">Multi-pass membrane protein</topology>
    </subcellularLocation>
    <subcellularLocation>
        <location evidence="1">Membrane</location>
        <topology evidence="1">Multi-pass membrane protein</topology>
    </subcellularLocation>
</comment>
<evidence type="ECO:0000256" key="6">
    <source>
        <dbReference type="ARBA" id="ARBA00022692"/>
    </source>
</evidence>
<keyword evidence="9 14" id="KW-0406">Ion transport</keyword>
<evidence type="ECO:0000313" key="17">
    <source>
        <dbReference type="Proteomes" id="UP000783287"/>
    </source>
</evidence>
<keyword evidence="8 14" id="KW-1133">Transmembrane helix</keyword>
<evidence type="ECO:0000313" key="16">
    <source>
        <dbReference type="EMBL" id="MCA9383625.1"/>
    </source>
</evidence>
<feature type="transmembrane region" description="Helical" evidence="14">
    <location>
        <begin position="6"/>
        <end position="28"/>
    </location>
</feature>
<keyword evidence="6 14" id="KW-0812">Transmembrane</keyword>
<dbReference type="InterPro" id="IPR035921">
    <property type="entry name" value="F/V-ATP_Csub_sf"/>
</dbReference>
<evidence type="ECO:0000256" key="14">
    <source>
        <dbReference type="HAMAP-Rule" id="MF_01396"/>
    </source>
</evidence>
<dbReference type="InterPro" id="IPR000454">
    <property type="entry name" value="ATP_synth_F0_csu"/>
</dbReference>
<keyword evidence="5 14" id="KW-0138">CF(0)</keyword>
<comment type="similarity">
    <text evidence="2 14">Belongs to the ATPase C chain family.</text>
</comment>
<dbReference type="Proteomes" id="UP000783287">
    <property type="component" value="Unassembled WGS sequence"/>
</dbReference>
<dbReference type="Pfam" id="PF00137">
    <property type="entry name" value="ATP-synt_C"/>
    <property type="match status" value="1"/>
</dbReference>
<comment type="function">
    <text evidence="13 14">F(1)F(0) ATP synthase produces ATP from ADP in the presence of a proton or sodium gradient. F-type ATPases consist of two structural domains, F(1) containing the extramembraneous catalytic core and F(0) containing the membrane proton channel, linked together by a central stalk and a peripheral stalk. During catalysis, ATP synthesis in the catalytic domain of F(1) is coupled via a rotary mechanism of the central stalk subunits to proton translocation.</text>
</comment>
<dbReference type="AlphaFoldDB" id="A0A955RJP8"/>
<evidence type="ECO:0000256" key="9">
    <source>
        <dbReference type="ARBA" id="ARBA00023065"/>
    </source>
</evidence>
<dbReference type="SUPFAM" id="SSF81333">
    <property type="entry name" value="F1F0 ATP synthase subunit C"/>
    <property type="match status" value="1"/>
</dbReference>
<comment type="function">
    <text evidence="14">Key component of the F(0) channel; it plays a direct role in translocation across the membrane. A homomeric c-ring of between 10-14 subunits forms the central stalk rotor element with the F(1) delta and epsilon subunits.</text>
</comment>
<dbReference type="InterPro" id="IPR020537">
    <property type="entry name" value="ATP_synth_F0_csu_DDCD_BS"/>
</dbReference>
<comment type="caution">
    <text evidence="16">The sequence shown here is derived from an EMBL/GenBank/DDBJ whole genome shotgun (WGS) entry which is preliminary data.</text>
</comment>
<evidence type="ECO:0000256" key="4">
    <source>
        <dbReference type="ARBA" id="ARBA00022475"/>
    </source>
</evidence>
<dbReference type="FunFam" id="1.20.20.10:FF:000004">
    <property type="entry name" value="ATP synthase subunit c"/>
    <property type="match status" value="1"/>
</dbReference>
<evidence type="ECO:0000256" key="12">
    <source>
        <dbReference type="ARBA" id="ARBA00023310"/>
    </source>
</evidence>
<accession>A0A955RJP8</accession>
<dbReference type="GO" id="GO:0005886">
    <property type="term" value="C:plasma membrane"/>
    <property type="evidence" value="ECO:0007669"/>
    <property type="project" value="UniProtKB-SubCell"/>
</dbReference>
<name>A0A955RJP8_9BACT</name>
<proteinExistence type="inferred from homology"/>
<dbReference type="PANTHER" id="PTHR10031">
    <property type="entry name" value="ATP SYNTHASE LIPID-BINDING PROTEIN, MITOCHONDRIAL"/>
    <property type="match status" value="1"/>
</dbReference>
<dbReference type="CDD" id="cd18121">
    <property type="entry name" value="ATP-synt_Fo_c"/>
    <property type="match status" value="1"/>
</dbReference>
<organism evidence="16 17">
    <name type="scientific">Candidatus Dojkabacteria bacterium</name>
    <dbReference type="NCBI Taxonomy" id="2099670"/>
    <lineage>
        <taxon>Bacteria</taxon>
        <taxon>Candidatus Dojkabacteria</taxon>
    </lineage>
</organism>
<reference evidence="16" key="2">
    <citation type="journal article" date="2021" name="Microbiome">
        <title>Successional dynamics and alternative stable states in a saline activated sludge microbial community over 9 years.</title>
        <authorList>
            <person name="Wang Y."/>
            <person name="Ye J."/>
            <person name="Ju F."/>
            <person name="Liu L."/>
            <person name="Boyd J.A."/>
            <person name="Deng Y."/>
            <person name="Parks D.H."/>
            <person name="Jiang X."/>
            <person name="Yin X."/>
            <person name="Woodcroft B.J."/>
            <person name="Tyson G.W."/>
            <person name="Hugenholtz P."/>
            <person name="Polz M.F."/>
            <person name="Zhang T."/>
        </authorList>
    </citation>
    <scope>NUCLEOTIDE SEQUENCE</scope>
    <source>
        <strain evidence="16">HKST-UBA14</strain>
    </source>
</reference>
<dbReference type="GO" id="GO:0046933">
    <property type="term" value="F:proton-transporting ATP synthase activity, rotational mechanism"/>
    <property type="evidence" value="ECO:0007669"/>
    <property type="project" value="UniProtKB-UniRule"/>
</dbReference>
<dbReference type="InterPro" id="IPR038662">
    <property type="entry name" value="ATP_synth_F0_csu_sf"/>
</dbReference>
<protein>
    <recommendedName>
        <fullName evidence="14">ATP synthase subunit c</fullName>
    </recommendedName>
    <alternativeName>
        <fullName evidence="14">ATP synthase F(0) sector subunit c</fullName>
    </alternativeName>
    <alternativeName>
        <fullName evidence="14">F-type ATPase subunit c</fullName>
        <shortName evidence="14">F-ATPase subunit c</shortName>
    </alternativeName>
    <alternativeName>
        <fullName evidence="14">Lipid-binding protein</fullName>
    </alternativeName>
</protein>
<keyword evidence="3 14" id="KW-0813">Transport</keyword>
<dbReference type="GO" id="GO:0008289">
    <property type="term" value="F:lipid binding"/>
    <property type="evidence" value="ECO:0007669"/>
    <property type="project" value="UniProtKB-KW"/>
</dbReference>
<dbReference type="PANTHER" id="PTHR10031:SF0">
    <property type="entry name" value="ATPASE PROTEIN 9"/>
    <property type="match status" value="1"/>
</dbReference>
<keyword evidence="11 14" id="KW-0472">Membrane</keyword>
<evidence type="ECO:0000256" key="7">
    <source>
        <dbReference type="ARBA" id="ARBA00022781"/>
    </source>
</evidence>
<dbReference type="PRINTS" id="PR00124">
    <property type="entry name" value="ATPASEC"/>
</dbReference>
<dbReference type="InterPro" id="IPR002379">
    <property type="entry name" value="ATPase_proteolipid_c-like_dom"/>
</dbReference>
<keyword evidence="7 14" id="KW-0375">Hydrogen ion transport</keyword>
<evidence type="ECO:0000256" key="11">
    <source>
        <dbReference type="ARBA" id="ARBA00023136"/>
    </source>
</evidence>
<feature type="domain" description="V-ATPase proteolipid subunit C-like" evidence="15">
    <location>
        <begin position="8"/>
        <end position="71"/>
    </location>
</feature>
<keyword evidence="4 14" id="KW-1003">Cell membrane</keyword>
<dbReference type="PROSITE" id="PS00605">
    <property type="entry name" value="ATPASE_C"/>
    <property type="match status" value="1"/>
</dbReference>
<keyword evidence="12 14" id="KW-0066">ATP synthesis</keyword>
<keyword evidence="10 14" id="KW-0446">Lipid-binding</keyword>
<evidence type="ECO:0000259" key="15">
    <source>
        <dbReference type="Pfam" id="PF00137"/>
    </source>
</evidence>
<sequence>MEVGLQYLAMGLAIGLGAIGPGIGIGLIGSKAMEAVGRNPETAGTIQTLMILAIVFAEAVAIYALVVAFLILP</sequence>
<evidence type="ECO:0000256" key="13">
    <source>
        <dbReference type="ARBA" id="ARBA00025198"/>
    </source>
</evidence>
<evidence type="ECO:0000256" key="2">
    <source>
        <dbReference type="ARBA" id="ARBA00006704"/>
    </source>
</evidence>
<dbReference type="InterPro" id="IPR005953">
    <property type="entry name" value="ATP_synth_csu_bac/chlpt"/>
</dbReference>
<dbReference type="EMBL" id="JAGQLK010000101">
    <property type="protein sequence ID" value="MCA9383625.1"/>
    <property type="molecule type" value="Genomic_DNA"/>
</dbReference>
<evidence type="ECO:0000256" key="10">
    <source>
        <dbReference type="ARBA" id="ARBA00023121"/>
    </source>
</evidence>
<dbReference type="GO" id="GO:0045259">
    <property type="term" value="C:proton-transporting ATP synthase complex"/>
    <property type="evidence" value="ECO:0007669"/>
    <property type="project" value="UniProtKB-KW"/>
</dbReference>
<evidence type="ECO:0000256" key="5">
    <source>
        <dbReference type="ARBA" id="ARBA00022547"/>
    </source>
</evidence>